<gene>
    <name evidence="1" type="ORF">DFP72DRAFT_858139</name>
</gene>
<sequence length="128" mass="14285">MTGQGWGTKQWLDSLAPEGFFSRLSDVRFTNSRKDCKPEEKAKNIADKVGSCFNTSTKMAWVAWLGNLCGKDPATWLGKRKTWMEVFTMIRSLGIHGISVEGLCTLWMANVLALLRVVAEPTETELAD</sequence>
<comment type="caution">
    <text evidence="1">The sequence shown here is derived from an EMBL/GenBank/DDBJ whole genome shotgun (WGS) entry which is preliminary data.</text>
</comment>
<organism evidence="1 2">
    <name type="scientific">Ephemerocybe angulata</name>
    <dbReference type="NCBI Taxonomy" id="980116"/>
    <lineage>
        <taxon>Eukaryota</taxon>
        <taxon>Fungi</taxon>
        <taxon>Dikarya</taxon>
        <taxon>Basidiomycota</taxon>
        <taxon>Agaricomycotina</taxon>
        <taxon>Agaricomycetes</taxon>
        <taxon>Agaricomycetidae</taxon>
        <taxon>Agaricales</taxon>
        <taxon>Agaricineae</taxon>
        <taxon>Psathyrellaceae</taxon>
        <taxon>Ephemerocybe</taxon>
    </lineage>
</organism>
<accession>A0A8H6HBG9</accession>
<evidence type="ECO:0000313" key="1">
    <source>
        <dbReference type="EMBL" id="KAF6743994.1"/>
    </source>
</evidence>
<proteinExistence type="predicted"/>
<evidence type="ECO:0000313" key="2">
    <source>
        <dbReference type="Proteomes" id="UP000521943"/>
    </source>
</evidence>
<dbReference type="Proteomes" id="UP000521943">
    <property type="component" value="Unassembled WGS sequence"/>
</dbReference>
<keyword evidence="2" id="KW-1185">Reference proteome</keyword>
<protein>
    <submittedName>
        <fullName evidence="1">Uncharacterized protein</fullName>
    </submittedName>
</protein>
<dbReference type="AlphaFoldDB" id="A0A8H6HBG9"/>
<name>A0A8H6HBG9_9AGAR</name>
<reference evidence="1 2" key="1">
    <citation type="submission" date="2020-07" db="EMBL/GenBank/DDBJ databases">
        <title>Comparative genomics of pyrophilous fungi reveals a link between fire events and developmental genes.</title>
        <authorList>
            <consortium name="DOE Joint Genome Institute"/>
            <person name="Steindorff A.S."/>
            <person name="Carver A."/>
            <person name="Calhoun S."/>
            <person name="Stillman K."/>
            <person name="Liu H."/>
            <person name="Lipzen A."/>
            <person name="Pangilinan J."/>
            <person name="Labutti K."/>
            <person name="Bruns T.D."/>
            <person name="Grigoriev I.V."/>
        </authorList>
    </citation>
    <scope>NUCLEOTIDE SEQUENCE [LARGE SCALE GENOMIC DNA]</scope>
    <source>
        <strain evidence="1 2">CBS 144469</strain>
    </source>
</reference>
<dbReference type="EMBL" id="JACGCI010000131">
    <property type="protein sequence ID" value="KAF6743994.1"/>
    <property type="molecule type" value="Genomic_DNA"/>
</dbReference>